<organism evidence="2 3">
    <name type="scientific">Mucilaginibacter terrenus</name>
    <dbReference type="NCBI Taxonomy" id="2482727"/>
    <lineage>
        <taxon>Bacteria</taxon>
        <taxon>Pseudomonadati</taxon>
        <taxon>Bacteroidota</taxon>
        <taxon>Sphingobacteriia</taxon>
        <taxon>Sphingobacteriales</taxon>
        <taxon>Sphingobacteriaceae</taxon>
        <taxon>Mucilaginibacter</taxon>
    </lineage>
</organism>
<sequence length="193" mass="21543">MSDLVFYFSLGWQHIISLDALDHQLFILALAAVFTFKDIKQVLILVTAFTIGHSLTLALSVLDVIRFSSKWVEFLIPCTIFITALNNIFQLDKQGRSARINYYLALGFGLIHGMGFANSIRIMLAQDQSVGMGLFGFNIGLEAGQIVVVAVILLLSQLFINMLKVPRRDWIFFLSSGVFALAVKMAVERLPIN</sequence>
<proteinExistence type="predicted"/>
<keyword evidence="1" id="KW-0812">Transmembrane</keyword>
<feature type="transmembrane region" description="Helical" evidence="1">
    <location>
        <begin position="42"/>
        <end position="65"/>
    </location>
</feature>
<feature type="transmembrane region" description="Helical" evidence="1">
    <location>
        <begin position="12"/>
        <end position="35"/>
    </location>
</feature>
<dbReference type="OrthoDB" id="9808870at2"/>
<name>A0A3E2NW00_9SPHI</name>
<dbReference type="AlphaFoldDB" id="A0A3E2NW00"/>
<dbReference type="RefSeq" id="WP_117381931.1">
    <property type="nucleotide sequence ID" value="NZ_QWDE01000001.1"/>
</dbReference>
<comment type="caution">
    <text evidence="2">The sequence shown here is derived from an EMBL/GenBank/DDBJ whole genome shotgun (WGS) entry which is preliminary data.</text>
</comment>
<keyword evidence="3" id="KW-1185">Reference proteome</keyword>
<protein>
    <submittedName>
        <fullName evidence="2">HupE/UreJ family protein</fullName>
    </submittedName>
</protein>
<dbReference type="EMBL" id="QWDE01000001">
    <property type="protein sequence ID" value="RFZ85030.1"/>
    <property type="molecule type" value="Genomic_DNA"/>
</dbReference>
<feature type="transmembrane region" description="Helical" evidence="1">
    <location>
        <begin position="101"/>
        <end position="123"/>
    </location>
</feature>
<feature type="transmembrane region" description="Helical" evidence="1">
    <location>
        <begin position="71"/>
        <end position="89"/>
    </location>
</feature>
<dbReference type="Proteomes" id="UP000260823">
    <property type="component" value="Unassembled WGS sequence"/>
</dbReference>
<evidence type="ECO:0000256" key="1">
    <source>
        <dbReference type="SAM" id="Phobius"/>
    </source>
</evidence>
<accession>A0A3E2NW00</accession>
<dbReference type="Pfam" id="PF13795">
    <property type="entry name" value="HupE_UreJ_2"/>
    <property type="match status" value="1"/>
</dbReference>
<dbReference type="InterPro" id="IPR032809">
    <property type="entry name" value="Put_HupE_UreJ"/>
</dbReference>
<keyword evidence="1" id="KW-0472">Membrane</keyword>
<reference evidence="2 3" key="1">
    <citation type="submission" date="2018-08" db="EMBL/GenBank/DDBJ databases">
        <title>Mucilaginibacter terrae sp. nov., isolated from manganese diggings.</title>
        <authorList>
            <person name="Huang Y."/>
            <person name="Zhou Z."/>
        </authorList>
    </citation>
    <scope>NUCLEOTIDE SEQUENCE [LARGE SCALE GENOMIC DNA]</scope>
    <source>
        <strain evidence="2 3">ZH6</strain>
    </source>
</reference>
<evidence type="ECO:0000313" key="3">
    <source>
        <dbReference type="Proteomes" id="UP000260823"/>
    </source>
</evidence>
<gene>
    <name evidence="2" type="ORF">DYU05_05345</name>
</gene>
<evidence type="ECO:0000313" key="2">
    <source>
        <dbReference type="EMBL" id="RFZ85030.1"/>
    </source>
</evidence>
<feature type="transmembrane region" description="Helical" evidence="1">
    <location>
        <begin position="170"/>
        <end position="187"/>
    </location>
</feature>
<feature type="transmembrane region" description="Helical" evidence="1">
    <location>
        <begin position="143"/>
        <end position="163"/>
    </location>
</feature>
<keyword evidence="1" id="KW-1133">Transmembrane helix</keyword>